<sequence length="72" mass="8755">MTAYLEEREVEMIEHEVEYMRNYQRNEGLEEDWDIASEISAIIHEHLREKRLKNQKIMGEKYAGEIDRGRED</sequence>
<accession>A0ABR7FK77</accession>
<gene>
    <name evidence="1" type="ORF">H8S76_25600</name>
</gene>
<keyword evidence="2" id="KW-1185">Reference proteome</keyword>
<proteinExistence type="predicted"/>
<organism evidence="1 2">
    <name type="scientific">Blautia celeris</name>
    <dbReference type="NCBI Taxonomy" id="2763026"/>
    <lineage>
        <taxon>Bacteria</taxon>
        <taxon>Bacillati</taxon>
        <taxon>Bacillota</taxon>
        <taxon>Clostridia</taxon>
        <taxon>Lachnospirales</taxon>
        <taxon>Lachnospiraceae</taxon>
        <taxon>Blautia</taxon>
    </lineage>
</organism>
<evidence type="ECO:0000313" key="2">
    <source>
        <dbReference type="Proteomes" id="UP000654573"/>
    </source>
</evidence>
<protein>
    <submittedName>
        <fullName evidence="1">Uncharacterized protein</fullName>
    </submittedName>
</protein>
<comment type="caution">
    <text evidence="1">The sequence shown here is derived from an EMBL/GenBank/DDBJ whole genome shotgun (WGS) entry which is preliminary data.</text>
</comment>
<evidence type="ECO:0000313" key="1">
    <source>
        <dbReference type="EMBL" id="MBC5675611.1"/>
    </source>
</evidence>
<dbReference type="EMBL" id="JACOOU010000018">
    <property type="protein sequence ID" value="MBC5675611.1"/>
    <property type="molecule type" value="Genomic_DNA"/>
</dbReference>
<name>A0ABR7FK77_9FIRM</name>
<dbReference type="Proteomes" id="UP000654573">
    <property type="component" value="Unassembled WGS sequence"/>
</dbReference>
<reference evidence="1 2" key="1">
    <citation type="submission" date="2020-08" db="EMBL/GenBank/DDBJ databases">
        <title>Genome public.</title>
        <authorList>
            <person name="Liu C."/>
            <person name="Sun Q."/>
        </authorList>
    </citation>
    <scope>NUCLEOTIDE SEQUENCE [LARGE SCALE GENOMIC DNA]</scope>
    <source>
        <strain evidence="1 2">NSJ-34</strain>
    </source>
</reference>
<dbReference type="RefSeq" id="WP_186971181.1">
    <property type="nucleotide sequence ID" value="NZ_JACOOU010000018.1"/>
</dbReference>